<dbReference type="PRINTS" id="PR00036">
    <property type="entry name" value="HTHLACI"/>
</dbReference>
<dbReference type="PANTHER" id="PTHR30146:SF148">
    <property type="entry name" value="HTH-TYPE TRANSCRIPTIONAL REPRESSOR PURR-RELATED"/>
    <property type="match status" value="1"/>
</dbReference>
<keyword evidence="1" id="KW-0678">Repressor</keyword>
<dbReference type="STRING" id="1121326.CLMAG_61830"/>
<dbReference type="PROSITE" id="PS50943">
    <property type="entry name" value="HTH_CROC1"/>
    <property type="match status" value="1"/>
</dbReference>
<dbReference type="CDD" id="cd06316">
    <property type="entry name" value="PBP1_ABC_sugar_binding-like"/>
    <property type="match status" value="1"/>
</dbReference>
<dbReference type="SUPFAM" id="SSF53822">
    <property type="entry name" value="Periplasmic binding protein-like I"/>
    <property type="match status" value="2"/>
</dbReference>
<dbReference type="InterPro" id="IPR028082">
    <property type="entry name" value="Peripla_BP_I"/>
</dbReference>
<name>A0A161WPN7_9CLOT</name>
<dbReference type="AlphaFoldDB" id="A0A161WPN7"/>
<sequence>MATIKDIAKIAGVSAATVSHVVNKTRYVSPELVKRVEDVIKTLDTPPNFVIKKSKINSNENINMNINKYVVLLSSDICNPFQLKVKKHLDEVMKNHGISLVSANYDSDKKKLDIYSNLLINSPNDLGLIVLTDIDDEAIKKTLSLVKVPIVLVGRTIEGINADLVLSDNMGGAYKATNHLLKSGHENIALICTSKDLESNIERINGYKKALEDNSIDFNSTNVISDMVSEEDILKSLILILLGKNPPTAIFSANYSTTLSVFKFIEKNNISCPDDLSVVGFNDFEWAPLHNPPITTIAQNTLKIAENAANIIIERIRENDNDNAMQYSDSELRYKKIIIPTELIVRGSTSGIGRGPFGEKASSIDELQLTNANRKQIKAGNYTAAISFHYTGKSWMQLHEQAIKDVFNSLGVSLLAITDAHFDPVMQCKQLEGLLTLEPDIIIAIPTDSVKTAEIFKKIANSKTKLVLITNVPNEFSVDDYVTCVSVNERSHGRFAGRGLGEYMTKHNKTNIGIIKHNKTFYATNQRDNAAEQILREEYPNLKIAGFASFDTEDEAYEKTIELMTHHPEIEGVYVSWEGPAIKVMSALTNMDRTDVAISTADLEYPLALNMAKGGMIKSISAQCPYEQGQAMALAGVNALIGKKVPSFIGVEPIFVTTENLIKSWQKVFKDEPSYQLVEALKDNPNYVNID</sequence>
<dbReference type="Gene3D" id="1.10.260.40">
    <property type="entry name" value="lambda repressor-like DNA-binding domains"/>
    <property type="match status" value="1"/>
</dbReference>
<dbReference type="GO" id="GO:0003700">
    <property type="term" value="F:DNA-binding transcription factor activity"/>
    <property type="evidence" value="ECO:0007669"/>
    <property type="project" value="TreeGrafter"/>
</dbReference>
<dbReference type="PROSITE" id="PS00356">
    <property type="entry name" value="HTH_LACI_1"/>
    <property type="match status" value="1"/>
</dbReference>
<evidence type="ECO:0000259" key="5">
    <source>
        <dbReference type="PROSITE" id="PS50932"/>
    </source>
</evidence>
<accession>A0A161WPN7</accession>
<evidence type="ECO:0000313" key="7">
    <source>
        <dbReference type="EMBL" id="KZL88528.1"/>
    </source>
</evidence>
<feature type="domain" description="HTH lacI-type" evidence="5">
    <location>
        <begin position="2"/>
        <end position="44"/>
    </location>
</feature>
<dbReference type="InterPro" id="IPR010982">
    <property type="entry name" value="Lambda_DNA-bd_dom_sf"/>
</dbReference>
<proteinExistence type="predicted"/>
<keyword evidence="8" id="KW-1185">Reference proteome</keyword>
<evidence type="ECO:0000259" key="6">
    <source>
        <dbReference type="PROSITE" id="PS50943"/>
    </source>
</evidence>
<organism evidence="7 8">
    <name type="scientific">Clostridium magnum DSM 2767</name>
    <dbReference type="NCBI Taxonomy" id="1121326"/>
    <lineage>
        <taxon>Bacteria</taxon>
        <taxon>Bacillati</taxon>
        <taxon>Bacillota</taxon>
        <taxon>Clostridia</taxon>
        <taxon>Eubacteriales</taxon>
        <taxon>Clostridiaceae</taxon>
        <taxon>Clostridium</taxon>
    </lineage>
</organism>
<reference evidence="7 8" key="1">
    <citation type="submission" date="2016-04" db="EMBL/GenBank/DDBJ databases">
        <title>Genome sequence of Clostridium magnum DSM 2767.</title>
        <authorList>
            <person name="Poehlein A."/>
            <person name="Uhlig R."/>
            <person name="Fischer R."/>
            <person name="Bahl H."/>
            <person name="Daniel R."/>
        </authorList>
    </citation>
    <scope>NUCLEOTIDE SEQUENCE [LARGE SCALE GENOMIC DNA]</scope>
    <source>
        <strain evidence="7 8">DSM 2767</strain>
    </source>
</reference>
<dbReference type="PATRIC" id="fig|1121326.3.peg.6249"/>
<evidence type="ECO:0000256" key="4">
    <source>
        <dbReference type="ARBA" id="ARBA00023163"/>
    </source>
</evidence>
<dbReference type="InterPro" id="IPR001387">
    <property type="entry name" value="Cro/C1-type_HTH"/>
</dbReference>
<protein>
    <submittedName>
        <fullName evidence="7">HTH-type transcriptional regulator DegA</fullName>
    </submittedName>
</protein>
<dbReference type="Pfam" id="PF00356">
    <property type="entry name" value="LacI"/>
    <property type="match status" value="1"/>
</dbReference>
<dbReference type="InterPro" id="IPR000843">
    <property type="entry name" value="HTH_LacI"/>
</dbReference>
<dbReference type="PANTHER" id="PTHR30146">
    <property type="entry name" value="LACI-RELATED TRANSCRIPTIONAL REPRESSOR"/>
    <property type="match status" value="1"/>
</dbReference>
<dbReference type="SUPFAM" id="SSF47413">
    <property type="entry name" value="lambda repressor-like DNA-binding domains"/>
    <property type="match status" value="1"/>
</dbReference>
<keyword evidence="2" id="KW-0805">Transcription regulation</keyword>
<gene>
    <name evidence="7" type="primary">degA_2</name>
    <name evidence="7" type="ORF">CLMAG_61830</name>
</gene>
<dbReference type="InterPro" id="IPR046335">
    <property type="entry name" value="LacI/GalR-like_sensor"/>
</dbReference>
<dbReference type="OrthoDB" id="369222at2"/>
<dbReference type="Proteomes" id="UP000076603">
    <property type="component" value="Unassembled WGS sequence"/>
</dbReference>
<dbReference type="Pfam" id="PF13407">
    <property type="entry name" value="Peripla_BP_4"/>
    <property type="match status" value="1"/>
</dbReference>
<dbReference type="Gene3D" id="3.40.50.2300">
    <property type="match status" value="4"/>
</dbReference>
<keyword evidence="3" id="KW-0238">DNA-binding</keyword>
<feature type="domain" description="HTH cro/C1-type" evidence="6">
    <location>
        <begin position="3"/>
        <end position="50"/>
    </location>
</feature>
<dbReference type="GO" id="GO:0000976">
    <property type="term" value="F:transcription cis-regulatory region binding"/>
    <property type="evidence" value="ECO:0007669"/>
    <property type="project" value="TreeGrafter"/>
</dbReference>
<comment type="caution">
    <text evidence="7">The sequence shown here is derived from an EMBL/GenBank/DDBJ whole genome shotgun (WGS) entry which is preliminary data.</text>
</comment>
<dbReference type="SMART" id="SM00354">
    <property type="entry name" value="HTH_LACI"/>
    <property type="match status" value="1"/>
</dbReference>
<dbReference type="InterPro" id="IPR025997">
    <property type="entry name" value="SBP_2_dom"/>
</dbReference>
<dbReference type="CDD" id="cd01392">
    <property type="entry name" value="HTH_LacI"/>
    <property type="match status" value="1"/>
</dbReference>
<dbReference type="Pfam" id="PF13377">
    <property type="entry name" value="Peripla_BP_3"/>
    <property type="match status" value="1"/>
</dbReference>
<evidence type="ECO:0000256" key="1">
    <source>
        <dbReference type="ARBA" id="ARBA00022491"/>
    </source>
</evidence>
<dbReference type="EMBL" id="LWAE01000017">
    <property type="protein sequence ID" value="KZL88528.1"/>
    <property type="molecule type" value="Genomic_DNA"/>
</dbReference>
<keyword evidence="4" id="KW-0804">Transcription</keyword>
<dbReference type="PROSITE" id="PS50932">
    <property type="entry name" value="HTH_LACI_2"/>
    <property type="match status" value="1"/>
</dbReference>
<evidence type="ECO:0000256" key="3">
    <source>
        <dbReference type="ARBA" id="ARBA00023125"/>
    </source>
</evidence>
<dbReference type="RefSeq" id="WP_066630980.1">
    <property type="nucleotide sequence ID" value="NZ_FQXL01000014.1"/>
</dbReference>
<dbReference type="CDD" id="cd06267">
    <property type="entry name" value="PBP1_LacI_sugar_binding-like"/>
    <property type="match status" value="1"/>
</dbReference>
<evidence type="ECO:0000313" key="8">
    <source>
        <dbReference type="Proteomes" id="UP000076603"/>
    </source>
</evidence>
<evidence type="ECO:0000256" key="2">
    <source>
        <dbReference type="ARBA" id="ARBA00023015"/>
    </source>
</evidence>